<evidence type="ECO:0000256" key="1">
    <source>
        <dbReference type="SAM" id="SignalP"/>
    </source>
</evidence>
<accession>A0ABW0QSZ5</accession>
<feature type="signal peptide" evidence="1">
    <location>
        <begin position="1"/>
        <end position="23"/>
    </location>
</feature>
<dbReference type="RefSeq" id="WP_377320544.1">
    <property type="nucleotide sequence ID" value="NZ_JBHSNF010000002.1"/>
</dbReference>
<name>A0ABW0QSZ5_9GAMM</name>
<evidence type="ECO:0000313" key="2">
    <source>
        <dbReference type="EMBL" id="MFC5526677.1"/>
    </source>
</evidence>
<organism evidence="2 3">
    <name type="scientific">Rhodanobacter ginsengisoli</name>
    <dbReference type="NCBI Taxonomy" id="418646"/>
    <lineage>
        <taxon>Bacteria</taxon>
        <taxon>Pseudomonadati</taxon>
        <taxon>Pseudomonadota</taxon>
        <taxon>Gammaproteobacteria</taxon>
        <taxon>Lysobacterales</taxon>
        <taxon>Rhodanobacteraceae</taxon>
        <taxon>Rhodanobacter</taxon>
    </lineage>
</organism>
<dbReference type="Proteomes" id="UP001596114">
    <property type="component" value="Unassembled WGS sequence"/>
</dbReference>
<keyword evidence="3" id="KW-1185">Reference proteome</keyword>
<dbReference type="EMBL" id="JBHSNF010000002">
    <property type="protein sequence ID" value="MFC5526677.1"/>
    <property type="molecule type" value="Genomic_DNA"/>
</dbReference>
<gene>
    <name evidence="2" type="ORF">ACFPPA_13125</name>
</gene>
<proteinExistence type="predicted"/>
<keyword evidence="1" id="KW-0732">Signal</keyword>
<reference evidence="3" key="1">
    <citation type="journal article" date="2019" name="Int. J. Syst. Evol. Microbiol.">
        <title>The Global Catalogue of Microorganisms (GCM) 10K type strain sequencing project: providing services to taxonomists for standard genome sequencing and annotation.</title>
        <authorList>
            <consortium name="The Broad Institute Genomics Platform"/>
            <consortium name="The Broad Institute Genome Sequencing Center for Infectious Disease"/>
            <person name="Wu L."/>
            <person name="Ma J."/>
        </authorList>
    </citation>
    <scope>NUCLEOTIDE SEQUENCE [LARGE SCALE GENOMIC DNA]</scope>
    <source>
        <strain evidence="3">CGMCC 1.16619</strain>
    </source>
</reference>
<protein>
    <submittedName>
        <fullName evidence="2">Uncharacterized protein</fullName>
    </submittedName>
</protein>
<feature type="chain" id="PRO_5045731866" evidence="1">
    <location>
        <begin position="24"/>
        <end position="107"/>
    </location>
</feature>
<comment type="caution">
    <text evidence="2">The sequence shown here is derived from an EMBL/GenBank/DDBJ whole genome shotgun (WGS) entry which is preliminary data.</text>
</comment>
<evidence type="ECO:0000313" key="3">
    <source>
        <dbReference type="Proteomes" id="UP001596114"/>
    </source>
</evidence>
<sequence length="107" mass="11262">MFRLSIVACTLIAGLGIGTIAVARDTPPTATDQASHASQKPAVADHRLVKPGDRDCLRHTGSLIPPKKGECLPVHGRSYSGDELRRTGAINNARALQMLDPSISGGH</sequence>